<dbReference type="GO" id="GO:0006491">
    <property type="term" value="P:N-glycan processing"/>
    <property type="evidence" value="ECO:0007669"/>
    <property type="project" value="TreeGrafter"/>
</dbReference>
<dbReference type="OrthoDB" id="1334205at2759"/>
<dbReference type="HOGENOM" id="CLU_005043_1_0_1"/>
<dbReference type="Pfam" id="PF01055">
    <property type="entry name" value="Glyco_hydro_31_2nd"/>
    <property type="match status" value="1"/>
</dbReference>
<dbReference type="AlphaFoldDB" id="A0A0D2JAD1"/>
<dbReference type="SUPFAM" id="SSF51445">
    <property type="entry name" value="(Trans)glycosidases"/>
    <property type="match status" value="1"/>
</dbReference>
<dbReference type="InterPro" id="IPR013780">
    <property type="entry name" value="Glyco_hydro_b"/>
</dbReference>
<dbReference type="Gene3D" id="2.60.40.1180">
    <property type="entry name" value="Golgi alpha-mannosidase II"/>
    <property type="match status" value="1"/>
</dbReference>
<sequence>MKTYHFDSKPLAHPDAIITGSHYRFTLLTDRLIRYEWSYDGKFEDRASTFAINREFPVPKFQKIERPDELEIITDHFHLSYDKERFSPNGLMCSFSAKITQWGAQWRYDDPLNASRSQNLGGTARTLDGCDGRCDMGDGVLSRFGYAAIDDGETMLFDGKGFVAGRLPGDRIDGYLFCHGHDYKGAIRDFYAVSGKQPILPRWALGNWWSRYYKYHQDEYLGLMDEFKKREIPLSVAVIDMDWHLVDDDRVPHAGWTGYTWDSKLFPDPTTFGRDLHSRNLKIALNDHPHSGIHSHEDAYEEMAKFLGHDTSRKNPIRFDPTSPKFMEAYLGILHRNIEKVACDFWWIDWQQGSHTKVPGIDPLWLLNHFHFLDNALDGKRPLIFSRYAGPGSHRYPVGFSGDTVTTWASLEFQPEFTATASNIGYGWWSHDVGGHMLGTRDDELVTRWVQFGVFSPVMRLHSSKSRWTSKEPWLYRTESELIIQNFMRLRHRMIPYLYTCNVLASTEDEPLIQPMYWCFQDRDEAYQVPNQYFFGSELIVAPIVKPRDKRTNLGCVKTWLPPKYRHVDVFTGTVYDGNRELNMYRPLHEIPVLAHEGSIIPLDADPTPQNGGLNPTHFEVLVVVGRNGRSRVLEDPADDSDPVKKESPSSGERGSLIRYDQAQGVLTAHVTGRTWTFRFLAITEVPKDLKIVVDGKDCTQDAKVSIESFPSTPSMLAHVPAPEKEEEEGEKKRRKKYTIHISLGRDPQLSVLDHKARIERLLLDYQTEFEIKDRIWSIVTDRDSAINVKIGKLMSLSVDETLTEPVAELILSDVRGMHL</sequence>
<proteinExistence type="inferred from homology"/>
<evidence type="ECO:0000256" key="5">
    <source>
        <dbReference type="SAM" id="MobiDB-lite"/>
    </source>
</evidence>
<evidence type="ECO:0000256" key="4">
    <source>
        <dbReference type="RuleBase" id="RU361185"/>
    </source>
</evidence>
<feature type="domain" description="Glycosyl hydrolase family 31 C-terminal" evidence="7">
    <location>
        <begin position="510"/>
        <end position="601"/>
    </location>
</feature>
<dbReference type="Pfam" id="PF21365">
    <property type="entry name" value="Glyco_hydro_31_3rd"/>
    <property type="match status" value="1"/>
</dbReference>
<evidence type="ECO:0000313" key="9">
    <source>
        <dbReference type="Proteomes" id="UP000053617"/>
    </source>
</evidence>
<dbReference type="Gene3D" id="3.20.20.80">
    <property type="entry name" value="Glycosidases"/>
    <property type="match status" value="1"/>
</dbReference>
<dbReference type="Proteomes" id="UP000053617">
    <property type="component" value="Unassembled WGS sequence"/>
</dbReference>
<dbReference type="InterPro" id="IPR000322">
    <property type="entry name" value="Glyco_hydro_31_TIM"/>
</dbReference>
<evidence type="ECO:0000256" key="3">
    <source>
        <dbReference type="ARBA" id="ARBA00012741"/>
    </source>
</evidence>
<comment type="catalytic activity">
    <reaction evidence="1">
        <text>Hydrolysis of terminal, non-reducing (1-&gt;4)-linked alpha-D-glucose residues with release of alpha-D-glucose.</text>
        <dbReference type="EC" id="3.2.1.20"/>
    </reaction>
</comment>
<dbReference type="CDD" id="cd06595">
    <property type="entry name" value="GH31_u1"/>
    <property type="match status" value="1"/>
</dbReference>
<dbReference type="GeneID" id="25292115"/>
<evidence type="ECO:0000256" key="2">
    <source>
        <dbReference type="ARBA" id="ARBA00007806"/>
    </source>
</evidence>
<gene>
    <name evidence="8" type="ORF">Z518_04044</name>
</gene>
<dbReference type="InterPro" id="IPR048395">
    <property type="entry name" value="Glyco_hydro_31_C"/>
</dbReference>
<dbReference type="PANTHER" id="PTHR22762">
    <property type="entry name" value="ALPHA-GLUCOSIDASE"/>
    <property type="match status" value="1"/>
</dbReference>
<name>A0A0D2JAD1_9EURO</name>
<dbReference type="STRING" id="1442369.A0A0D2JAD1"/>
<feature type="region of interest" description="Disordered" evidence="5">
    <location>
        <begin position="632"/>
        <end position="657"/>
    </location>
</feature>
<dbReference type="PANTHER" id="PTHR22762:SF89">
    <property type="entry name" value="ALPHA-XYLOSIDASE"/>
    <property type="match status" value="1"/>
</dbReference>
<evidence type="ECO:0000313" key="8">
    <source>
        <dbReference type="EMBL" id="KIX06070.1"/>
    </source>
</evidence>
<dbReference type="InterPro" id="IPR017853">
    <property type="entry name" value="GH"/>
</dbReference>
<evidence type="ECO:0000256" key="1">
    <source>
        <dbReference type="ARBA" id="ARBA00001657"/>
    </source>
</evidence>
<keyword evidence="9" id="KW-1185">Reference proteome</keyword>
<dbReference type="SUPFAM" id="SSF51011">
    <property type="entry name" value="Glycosyl hydrolase domain"/>
    <property type="match status" value="1"/>
</dbReference>
<feature type="region of interest" description="Disordered" evidence="5">
    <location>
        <begin position="714"/>
        <end position="734"/>
    </location>
</feature>
<dbReference type="EC" id="3.2.1.20" evidence="3"/>
<dbReference type="VEuPathDB" id="FungiDB:Z518_04044"/>
<keyword evidence="4" id="KW-0378">Hydrolase</keyword>
<organism evidence="8 9">
    <name type="scientific">Rhinocladiella mackenziei CBS 650.93</name>
    <dbReference type="NCBI Taxonomy" id="1442369"/>
    <lineage>
        <taxon>Eukaryota</taxon>
        <taxon>Fungi</taxon>
        <taxon>Dikarya</taxon>
        <taxon>Ascomycota</taxon>
        <taxon>Pezizomycotina</taxon>
        <taxon>Eurotiomycetes</taxon>
        <taxon>Chaetothyriomycetidae</taxon>
        <taxon>Chaetothyriales</taxon>
        <taxon>Herpotrichiellaceae</taxon>
        <taxon>Rhinocladiella</taxon>
    </lineage>
</organism>
<dbReference type="GO" id="GO:0005975">
    <property type="term" value="P:carbohydrate metabolic process"/>
    <property type="evidence" value="ECO:0007669"/>
    <property type="project" value="InterPro"/>
</dbReference>
<dbReference type="EMBL" id="KN847477">
    <property type="protein sequence ID" value="KIX06070.1"/>
    <property type="molecule type" value="Genomic_DNA"/>
</dbReference>
<evidence type="ECO:0000259" key="7">
    <source>
        <dbReference type="Pfam" id="PF21365"/>
    </source>
</evidence>
<feature type="domain" description="Glycoside hydrolase family 31 TIM barrel" evidence="6">
    <location>
        <begin position="198"/>
        <end position="500"/>
    </location>
</feature>
<reference evidence="8 9" key="1">
    <citation type="submission" date="2015-01" db="EMBL/GenBank/DDBJ databases">
        <title>The Genome Sequence of Rhinocladiella mackenzie CBS 650.93.</title>
        <authorList>
            <consortium name="The Broad Institute Genomics Platform"/>
            <person name="Cuomo C."/>
            <person name="de Hoog S."/>
            <person name="Gorbushina A."/>
            <person name="Stielow B."/>
            <person name="Teixiera M."/>
            <person name="Abouelleil A."/>
            <person name="Chapman S.B."/>
            <person name="Priest M."/>
            <person name="Young S.K."/>
            <person name="Wortman J."/>
            <person name="Nusbaum C."/>
            <person name="Birren B."/>
        </authorList>
    </citation>
    <scope>NUCLEOTIDE SEQUENCE [LARGE SCALE GENOMIC DNA]</scope>
    <source>
        <strain evidence="8 9">CBS 650.93</strain>
    </source>
</reference>
<keyword evidence="4" id="KW-0326">Glycosidase</keyword>
<comment type="similarity">
    <text evidence="2 4">Belongs to the glycosyl hydrolase 31 family.</text>
</comment>
<accession>A0A0D2JAD1</accession>
<dbReference type="RefSeq" id="XP_013273206.1">
    <property type="nucleotide sequence ID" value="XM_013417752.1"/>
</dbReference>
<evidence type="ECO:0000259" key="6">
    <source>
        <dbReference type="Pfam" id="PF01055"/>
    </source>
</evidence>
<protein>
    <recommendedName>
        <fullName evidence="3">alpha-glucosidase</fullName>
        <ecNumber evidence="3">3.2.1.20</ecNumber>
    </recommendedName>
</protein>
<dbReference type="GO" id="GO:0004558">
    <property type="term" value="F:alpha-1,4-glucosidase activity"/>
    <property type="evidence" value="ECO:0007669"/>
    <property type="project" value="UniProtKB-EC"/>
</dbReference>